<accession>A0ABQ4QH22</accession>
<reference evidence="2 3" key="1">
    <citation type="journal article" date="2021" name="Front. Microbiol.">
        <title>Comprehensive Comparative Genomics and Phenotyping of Methylobacterium Species.</title>
        <authorList>
            <person name="Alessa O."/>
            <person name="Ogura Y."/>
            <person name="Fujitani Y."/>
            <person name="Takami H."/>
            <person name="Hayashi T."/>
            <person name="Sahin N."/>
            <person name="Tani A."/>
        </authorList>
    </citation>
    <scope>NUCLEOTIDE SEQUENCE [LARGE SCALE GENOMIC DNA]</scope>
    <source>
        <strain evidence="2 3">DSM 23679</strain>
    </source>
</reference>
<dbReference type="Proteomes" id="UP001055117">
    <property type="component" value="Unassembled WGS sequence"/>
</dbReference>
<protein>
    <submittedName>
        <fullName evidence="2">Uncharacterized protein</fullName>
    </submittedName>
</protein>
<name>A0ABQ4QH22_9HYPH</name>
<dbReference type="EMBL" id="BPQG01000034">
    <property type="protein sequence ID" value="GJD44528.1"/>
    <property type="molecule type" value="Genomic_DNA"/>
</dbReference>
<evidence type="ECO:0000313" key="2">
    <source>
        <dbReference type="EMBL" id="GJD44528.1"/>
    </source>
</evidence>
<keyword evidence="3" id="KW-1185">Reference proteome</keyword>
<sequence length="48" mass="5359">MTVAMRKSQLKSRMPAGPIHACCRTDGMGKEREQAGKDFDHGLSRRNV</sequence>
<organism evidence="2 3">
    <name type="scientific">Methylobacterium cerastii</name>
    <dbReference type="NCBI Taxonomy" id="932741"/>
    <lineage>
        <taxon>Bacteria</taxon>
        <taxon>Pseudomonadati</taxon>
        <taxon>Pseudomonadota</taxon>
        <taxon>Alphaproteobacteria</taxon>
        <taxon>Hyphomicrobiales</taxon>
        <taxon>Methylobacteriaceae</taxon>
        <taxon>Methylobacterium</taxon>
    </lineage>
</organism>
<feature type="region of interest" description="Disordered" evidence="1">
    <location>
        <begin position="1"/>
        <end position="20"/>
    </location>
</feature>
<gene>
    <name evidence="2" type="ORF">AFCDBAGC_2395</name>
</gene>
<proteinExistence type="predicted"/>
<comment type="caution">
    <text evidence="2">The sequence shown here is derived from an EMBL/GenBank/DDBJ whole genome shotgun (WGS) entry which is preliminary data.</text>
</comment>
<evidence type="ECO:0000256" key="1">
    <source>
        <dbReference type="SAM" id="MobiDB-lite"/>
    </source>
</evidence>
<feature type="region of interest" description="Disordered" evidence="1">
    <location>
        <begin position="29"/>
        <end position="48"/>
    </location>
</feature>
<evidence type="ECO:0000313" key="3">
    <source>
        <dbReference type="Proteomes" id="UP001055117"/>
    </source>
</evidence>